<proteinExistence type="predicted"/>
<sequence>MAASRPIVFGNYRFSSENKAKEECKRIRDKYTPDGRVSDPADDAFFRALVDEHRHRDEKVGAGIEYFQVRRNGSLKARSGNYGVWIKQRGVDDLIDFGYGGVIRGLADVGGARQEQARVDRALRLAIRPVTDEFLASWRESGKPLISCLSGEILHSGDAIDVVHDMPRWGELVRGFVARFAETSAIETRRLDQSLGEVIVSEEIRSSWIQYHRDHAVLGLATPQENAARSR</sequence>
<name>A0A4Y3NA78_PAEAU</name>
<dbReference type="AlphaFoldDB" id="A0A4Y3NA78"/>
<keyword evidence="2" id="KW-1185">Reference proteome</keyword>
<dbReference type="Proteomes" id="UP000317715">
    <property type="component" value="Unassembled WGS sequence"/>
</dbReference>
<evidence type="ECO:0000313" key="1">
    <source>
        <dbReference type="EMBL" id="GEB18183.1"/>
    </source>
</evidence>
<accession>A0A4Y3NA78</accession>
<dbReference type="GeneID" id="97300783"/>
<reference evidence="1 2" key="1">
    <citation type="submission" date="2019-06" db="EMBL/GenBank/DDBJ databases">
        <title>Whole genome shotgun sequence of Paenarthrobacter aurescens NBRC 12136.</title>
        <authorList>
            <person name="Hosoyama A."/>
            <person name="Uohara A."/>
            <person name="Ohji S."/>
            <person name="Ichikawa N."/>
        </authorList>
    </citation>
    <scope>NUCLEOTIDE SEQUENCE [LARGE SCALE GENOMIC DNA]</scope>
    <source>
        <strain evidence="1 2">NBRC 12136</strain>
    </source>
</reference>
<comment type="caution">
    <text evidence="1">The sequence shown here is derived from an EMBL/GenBank/DDBJ whole genome shotgun (WGS) entry which is preliminary data.</text>
</comment>
<protein>
    <recommendedName>
        <fullName evidence="3">DUF3223 domain-containing protein</fullName>
    </recommendedName>
</protein>
<gene>
    <name evidence="1" type="ORF">AAU01_09380</name>
</gene>
<dbReference type="RefSeq" id="WP_170224871.1">
    <property type="nucleotide sequence ID" value="NZ_BAAAWK010000001.1"/>
</dbReference>
<dbReference type="Pfam" id="PF11523">
    <property type="entry name" value="DUF3223"/>
    <property type="match status" value="1"/>
</dbReference>
<organism evidence="1 2">
    <name type="scientific">Paenarthrobacter aurescens</name>
    <name type="common">Arthrobacter aurescens</name>
    <dbReference type="NCBI Taxonomy" id="43663"/>
    <lineage>
        <taxon>Bacteria</taxon>
        <taxon>Bacillati</taxon>
        <taxon>Actinomycetota</taxon>
        <taxon>Actinomycetes</taxon>
        <taxon>Micrococcales</taxon>
        <taxon>Micrococcaceae</taxon>
        <taxon>Paenarthrobacter</taxon>
    </lineage>
</organism>
<evidence type="ECO:0000313" key="2">
    <source>
        <dbReference type="Proteomes" id="UP000317715"/>
    </source>
</evidence>
<evidence type="ECO:0008006" key="3">
    <source>
        <dbReference type="Google" id="ProtNLM"/>
    </source>
</evidence>
<dbReference type="EMBL" id="BJMD01000005">
    <property type="protein sequence ID" value="GEB18183.1"/>
    <property type="molecule type" value="Genomic_DNA"/>
</dbReference>
<dbReference type="Gene3D" id="3.10.450.40">
    <property type="match status" value="1"/>
</dbReference>